<dbReference type="EMBL" id="KN738477">
    <property type="protein sequence ID" value="KIH54789.1"/>
    <property type="molecule type" value="Genomic_DNA"/>
</dbReference>
<dbReference type="PROSITE" id="PS51681">
    <property type="entry name" value="SAM_MT_NNMT_PNMT_TEMT"/>
    <property type="match status" value="1"/>
</dbReference>
<keyword evidence="6" id="KW-1185">Reference proteome</keyword>
<dbReference type="GO" id="GO:0008170">
    <property type="term" value="F:N-methyltransferase activity"/>
    <property type="evidence" value="ECO:0007669"/>
    <property type="project" value="TreeGrafter"/>
</dbReference>
<dbReference type="PANTHER" id="PTHR10867:SF17">
    <property type="entry name" value="NICOTINAMIDE N-METHYLTRANSFERASE"/>
    <property type="match status" value="1"/>
</dbReference>
<comment type="similarity">
    <text evidence="1">Belongs to the class I-like SAM-binding methyltransferase superfamily. NNMT/PNMT/TEMT family.</text>
</comment>
<dbReference type="AlphaFoldDB" id="A0A0C2G7A7"/>
<dbReference type="InterPro" id="IPR029063">
    <property type="entry name" value="SAM-dependent_MTases_sf"/>
</dbReference>
<dbReference type="Gene3D" id="3.40.50.150">
    <property type="entry name" value="Vaccinia Virus protein VP39"/>
    <property type="match status" value="1"/>
</dbReference>
<dbReference type="SUPFAM" id="SSF53335">
    <property type="entry name" value="S-adenosyl-L-methionine-dependent methyltransferases"/>
    <property type="match status" value="1"/>
</dbReference>
<keyword evidence="4" id="KW-0949">S-adenosyl-L-methionine</keyword>
<dbReference type="Pfam" id="PF01234">
    <property type="entry name" value="NNMT_PNMT_TEMT"/>
    <property type="match status" value="1"/>
</dbReference>
<reference evidence="5 6" key="1">
    <citation type="submission" date="2013-12" db="EMBL/GenBank/DDBJ databases">
        <title>Draft genome of the parsitic nematode Ancylostoma duodenale.</title>
        <authorList>
            <person name="Mitreva M."/>
        </authorList>
    </citation>
    <scope>NUCLEOTIDE SEQUENCE [LARGE SCALE GENOMIC DNA]</scope>
    <source>
        <strain evidence="5 6">Zhejiang</strain>
    </source>
</reference>
<name>A0A0C2G7A7_9BILA</name>
<evidence type="ECO:0000313" key="6">
    <source>
        <dbReference type="Proteomes" id="UP000054047"/>
    </source>
</evidence>
<dbReference type="OrthoDB" id="10050085at2759"/>
<evidence type="ECO:0000256" key="3">
    <source>
        <dbReference type="ARBA" id="ARBA00022679"/>
    </source>
</evidence>
<sequence>MYGRGEKLVSTIFCLEYSCETLEAYNRAVRGACSLIEDGGYLMQGGVMDATSYNFGGKTFKCHQLKRSHIEEALKENGPCQNSSRQMVALEVQKAETECEDQPEQGYLVLLLQPN</sequence>
<dbReference type="InterPro" id="IPR000940">
    <property type="entry name" value="NNMT_TEMT_trans"/>
</dbReference>
<keyword evidence="2" id="KW-0489">Methyltransferase</keyword>
<organism evidence="5 6">
    <name type="scientific">Ancylostoma duodenale</name>
    <dbReference type="NCBI Taxonomy" id="51022"/>
    <lineage>
        <taxon>Eukaryota</taxon>
        <taxon>Metazoa</taxon>
        <taxon>Ecdysozoa</taxon>
        <taxon>Nematoda</taxon>
        <taxon>Chromadorea</taxon>
        <taxon>Rhabditida</taxon>
        <taxon>Rhabditina</taxon>
        <taxon>Rhabditomorpha</taxon>
        <taxon>Strongyloidea</taxon>
        <taxon>Ancylostomatidae</taxon>
        <taxon>Ancylostomatinae</taxon>
        <taxon>Ancylostoma</taxon>
    </lineage>
</organism>
<evidence type="ECO:0000256" key="4">
    <source>
        <dbReference type="ARBA" id="ARBA00022691"/>
    </source>
</evidence>
<dbReference type="GO" id="GO:0032259">
    <property type="term" value="P:methylation"/>
    <property type="evidence" value="ECO:0007669"/>
    <property type="project" value="UniProtKB-KW"/>
</dbReference>
<evidence type="ECO:0000313" key="5">
    <source>
        <dbReference type="EMBL" id="KIH54789.1"/>
    </source>
</evidence>
<evidence type="ECO:0000256" key="1">
    <source>
        <dbReference type="ARBA" id="ARBA00007996"/>
    </source>
</evidence>
<evidence type="ECO:0000256" key="2">
    <source>
        <dbReference type="ARBA" id="ARBA00022603"/>
    </source>
</evidence>
<dbReference type="GO" id="GO:0005829">
    <property type="term" value="C:cytosol"/>
    <property type="evidence" value="ECO:0007669"/>
    <property type="project" value="TreeGrafter"/>
</dbReference>
<dbReference type="PANTHER" id="PTHR10867">
    <property type="entry name" value="NNMT/PNMT/TEMT FAMILY MEMBER"/>
    <property type="match status" value="1"/>
</dbReference>
<dbReference type="Proteomes" id="UP000054047">
    <property type="component" value="Unassembled WGS sequence"/>
</dbReference>
<gene>
    <name evidence="5" type="ORF">ANCDUO_15062</name>
</gene>
<proteinExistence type="inferred from homology"/>
<protein>
    <submittedName>
        <fullName evidence="5">NNMT/PNMT/TEMT family protein</fullName>
    </submittedName>
</protein>
<keyword evidence="3" id="KW-0808">Transferase</keyword>
<accession>A0A0C2G7A7</accession>